<protein>
    <submittedName>
        <fullName evidence="16">Potassium transporter Kup</fullName>
    </submittedName>
</protein>
<evidence type="ECO:0000313" key="17">
    <source>
        <dbReference type="Proteomes" id="UP000572953"/>
    </source>
</evidence>
<dbReference type="HAMAP" id="MF_01522">
    <property type="entry name" value="Kup"/>
    <property type="match status" value="1"/>
</dbReference>
<dbReference type="PANTHER" id="PTHR30540">
    <property type="entry name" value="OSMOTIC STRESS POTASSIUM TRANSPORTER"/>
    <property type="match status" value="1"/>
</dbReference>
<feature type="transmembrane region" description="Helical" evidence="13">
    <location>
        <begin position="217"/>
        <end position="241"/>
    </location>
</feature>
<feature type="transmembrane region" description="Helical" evidence="13">
    <location>
        <begin position="48"/>
        <end position="73"/>
    </location>
</feature>
<dbReference type="InterPro" id="IPR053951">
    <property type="entry name" value="K_trans_N"/>
</dbReference>
<evidence type="ECO:0000256" key="8">
    <source>
        <dbReference type="ARBA" id="ARBA00022847"/>
    </source>
</evidence>
<comment type="caution">
    <text evidence="16">The sequence shown here is derived from an EMBL/GenBank/DDBJ whole genome shotgun (WGS) entry which is preliminary data.</text>
</comment>
<reference evidence="16 17" key="1">
    <citation type="submission" date="2018-10" db="EMBL/GenBank/DDBJ databases">
        <title>Iterative Subtractive Binning of Freshwater Chronoseries Metagenomes Recovers Nearly Complete Genomes from over Four Hundred Novel Species.</title>
        <authorList>
            <person name="Rodriguez-R L.M."/>
            <person name="Tsementzi D."/>
            <person name="Luo C."/>
            <person name="Konstantinidis K.T."/>
        </authorList>
    </citation>
    <scope>NUCLEOTIDE SEQUENCE [LARGE SCALE GENOMIC DNA]</scope>
    <source>
        <strain evidence="16">WB7_2B_003</strain>
    </source>
</reference>
<feature type="non-terminal residue" evidence="16">
    <location>
        <position position="608"/>
    </location>
</feature>
<evidence type="ECO:0000256" key="11">
    <source>
        <dbReference type="ARBA" id="ARBA00023065"/>
    </source>
</evidence>
<keyword evidence="9" id="KW-0630">Potassium</keyword>
<keyword evidence="11" id="KW-0406">Ion transport</keyword>
<feature type="transmembrane region" description="Helical" evidence="13">
    <location>
        <begin position="404"/>
        <end position="425"/>
    </location>
</feature>
<evidence type="ECO:0000256" key="1">
    <source>
        <dbReference type="ARBA" id="ARBA00004141"/>
    </source>
</evidence>
<feature type="domain" description="K+ potassium transporter integral membrane" evidence="14">
    <location>
        <begin position="15"/>
        <end position="471"/>
    </location>
</feature>
<evidence type="ECO:0000256" key="7">
    <source>
        <dbReference type="ARBA" id="ARBA00022692"/>
    </source>
</evidence>
<organism evidence="16 17">
    <name type="scientific">Candidatus Fonsibacter lacus</name>
    <dbReference type="NCBI Taxonomy" id="2576439"/>
    <lineage>
        <taxon>Bacteria</taxon>
        <taxon>Pseudomonadati</taxon>
        <taxon>Pseudomonadota</taxon>
        <taxon>Alphaproteobacteria</taxon>
        <taxon>Candidatus Pelagibacterales</taxon>
        <taxon>Candidatus Pelagibacterales incertae sedis</taxon>
        <taxon>Candidatus Fonsibacter</taxon>
    </lineage>
</organism>
<gene>
    <name evidence="16" type="primary">trkD</name>
    <name evidence="16" type="ORF">EBV78_03020</name>
</gene>
<accession>A0A845S936</accession>
<dbReference type="AlphaFoldDB" id="A0A845S936"/>
<evidence type="ECO:0000256" key="12">
    <source>
        <dbReference type="ARBA" id="ARBA00023136"/>
    </source>
</evidence>
<feature type="transmembrane region" description="Helical" evidence="13">
    <location>
        <begin position="345"/>
        <end position="365"/>
    </location>
</feature>
<sequence length="608" mass="67325">MNNKNGNGRSLPLLIIAALGVVFGDIGTSPLYALKLSVEATEGSGAGLTSSVLGVLSLITWALIIVVSIKYILIIMRADNHGEGGVFALTALLLRKLDKKSKNSKLRWFVIILGTLGAALFFGDSLITPAISVLSAVEGLKVVSPQLGKYVIYISLALVSILFAIEKFGTGKIGTFFGPIMLLWFLTIGYFGLLEIIDKPSILRALNPMYGLNFLFKHQGVSIAILGAIVLAITGGEALYSDMGHFGRSPIKFSWFLIVFPALLLNYFGQGALLISEPKAIDNPFYRLAPDWALIPLIILASTATIIASQAVISGVFSITSQAVQLGYIPRLRVKHTSDKEYGEVYLSKINLFLFLGVALLIIGFKSSENLSHAYGISVTGAMLVDTILATYLLITVRKWNKLIFIPVFLGLLIIDFVFLSSNLVKIFDGGWFPIVIASGLLVIMLSWIIGRERMLAARWNGSIKINQFISQLKRNRIKRVPGTAIFFVPNLKVVPMAMLHNLKHNKILHKRIVCMHLKFENFPKLRNDERLIVKHLGSNFYTIIVRYGFQEEPNIPRVLALLRASEFKFNMEETSFFVGKVKVIAKDPSIITRLFIFMHRIMMGATE</sequence>
<evidence type="ECO:0000256" key="10">
    <source>
        <dbReference type="ARBA" id="ARBA00022989"/>
    </source>
</evidence>
<keyword evidence="3" id="KW-0813">Transport</keyword>
<evidence type="ECO:0000259" key="15">
    <source>
        <dbReference type="Pfam" id="PF22776"/>
    </source>
</evidence>
<keyword evidence="8" id="KW-0769">Symport</keyword>
<dbReference type="InterPro" id="IPR053952">
    <property type="entry name" value="K_trans_C"/>
</dbReference>
<keyword evidence="5" id="KW-0997">Cell inner membrane</keyword>
<evidence type="ECO:0000256" key="9">
    <source>
        <dbReference type="ARBA" id="ARBA00022958"/>
    </source>
</evidence>
<dbReference type="InterPro" id="IPR003855">
    <property type="entry name" value="K+_transporter"/>
</dbReference>
<comment type="subcellular location">
    <subcellularLocation>
        <location evidence="1">Membrane</location>
        <topology evidence="1">Multi-pass membrane protein</topology>
    </subcellularLocation>
</comment>
<evidence type="ECO:0000256" key="4">
    <source>
        <dbReference type="ARBA" id="ARBA00022475"/>
    </source>
</evidence>
<evidence type="ECO:0000256" key="6">
    <source>
        <dbReference type="ARBA" id="ARBA00022538"/>
    </source>
</evidence>
<dbReference type="InterPro" id="IPR023051">
    <property type="entry name" value="Kup"/>
</dbReference>
<keyword evidence="10 13" id="KW-1133">Transmembrane helix</keyword>
<proteinExistence type="inferred from homology"/>
<feature type="transmembrane region" description="Helical" evidence="13">
    <location>
        <begin position="147"/>
        <end position="165"/>
    </location>
</feature>
<dbReference type="Proteomes" id="UP000572953">
    <property type="component" value="Unassembled WGS sequence"/>
</dbReference>
<name>A0A845S936_9PROT</name>
<evidence type="ECO:0000256" key="3">
    <source>
        <dbReference type="ARBA" id="ARBA00022448"/>
    </source>
</evidence>
<dbReference type="Pfam" id="PF02705">
    <property type="entry name" value="K_trans"/>
    <property type="match status" value="1"/>
</dbReference>
<evidence type="ECO:0000259" key="14">
    <source>
        <dbReference type="Pfam" id="PF02705"/>
    </source>
</evidence>
<evidence type="ECO:0000256" key="5">
    <source>
        <dbReference type="ARBA" id="ARBA00022519"/>
    </source>
</evidence>
<dbReference type="PANTHER" id="PTHR30540:SF79">
    <property type="entry name" value="LOW AFFINITY POTASSIUM TRANSPORT SYSTEM PROTEIN KUP"/>
    <property type="match status" value="1"/>
</dbReference>
<feature type="transmembrane region" description="Helical" evidence="13">
    <location>
        <begin position="253"/>
        <end position="275"/>
    </location>
</feature>
<feature type="transmembrane region" description="Helical" evidence="13">
    <location>
        <begin position="177"/>
        <end position="197"/>
    </location>
</feature>
<dbReference type="GO" id="GO:0015079">
    <property type="term" value="F:potassium ion transmembrane transporter activity"/>
    <property type="evidence" value="ECO:0007669"/>
    <property type="project" value="InterPro"/>
</dbReference>
<feature type="transmembrane region" description="Helical" evidence="13">
    <location>
        <begin position="377"/>
        <end position="397"/>
    </location>
</feature>
<keyword evidence="6" id="KW-0633">Potassium transport</keyword>
<feature type="transmembrane region" description="Helical" evidence="13">
    <location>
        <begin position="106"/>
        <end position="127"/>
    </location>
</feature>
<keyword evidence="7 13" id="KW-0812">Transmembrane</keyword>
<keyword evidence="12 13" id="KW-0472">Membrane</keyword>
<evidence type="ECO:0000256" key="2">
    <source>
        <dbReference type="ARBA" id="ARBA00007019"/>
    </source>
</evidence>
<dbReference type="EMBL" id="RGGN01000100">
    <property type="protein sequence ID" value="NCU63047.1"/>
    <property type="molecule type" value="Genomic_DNA"/>
</dbReference>
<feature type="domain" description="K+ potassium transporter C-terminal" evidence="15">
    <location>
        <begin position="482"/>
        <end position="607"/>
    </location>
</feature>
<dbReference type="GO" id="GO:0015293">
    <property type="term" value="F:symporter activity"/>
    <property type="evidence" value="ECO:0007669"/>
    <property type="project" value="UniProtKB-KW"/>
</dbReference>
<keyword evidence="4" id="KW-1003">Cell membrane</keyword>
<dbReference type="GO" id="GO:0016020">
    <property type="term" value="C:membrane"/>
    <property type="evidence" value="ECO:0007669"/>
    <property type="project" value="UniProtKB-SubCell"/>
</dbReference>
<feature type="transmembrane region" description="Helical" evidence="13">
    <location>
        <begin position="295"/>
        <end position="324"/>
    </location>
</feature>
<evidence type="ECO:0000256" key="13">
    <source>
        <dbReference type="SAM" id="Phobius"/>
    </source>
</evidence>
<feature type="transmembrane region" description="Helical" evidence="13">
    <location>
        <begin position="431"/>
        <end position="450"/>
    </location>
</feature>
<dbReference type="Pfam" id="PF22776">
    <property type="entry name" value="K_trans_C"/>
    <property type="match status" value="1"/>
</dbReference>
<comment type="similarity">
    <text evidence="2">Belongs to the HAK/KUP transporter (TC 2.A.72) family.</text>
</comment>
<evidence type="ECO:0000313" key="16">
    <source>
        <dbReference type="EMBL" id="NCU63047.1"/>
    </source>
</evidence>